<dbReference type="SUPFAM" id="SSF50969">
    <property type="entry name" value="YVTN repeat-like/Quinoprotein amine dehydrogenase"/>
    <property type="match status" value="1"/>
</dbReference>
<organism evidence="1 2">
    <name type="scientific">Halobellus rubicundus</name>
    <dbReference type="NCBI Taxonomy" id="2996466"/>
    <lineage>
        <taxon>Archaea</taxon>
        <taxon>Methanobacteriati</taxon>
        <taxon>Methanobacteriota</taxon>
        <taxon>Stenosarchaea group</taxon>
        <taxon>Halobacteria</taxon>
        <taxon>Halobacteriales</taxon>
        <taxon>Haloferacaceae</taxon>
        <taxon>Halobellus</taxon>
    </lineage>
</organism>
<gene>
    <name evidence="1" type="ORF">OS889_13200</name>
</gene>
<dbReference type="PROSITE" id="PS51318">
    <property type="entry name" value="TAT"/>
    <property type="match status" value="1"/>
</dbReference>
<evidence type="ECO:0000313" key="2">
    <source>
        <dbReference type="Proteomes" id="UP001570511"/>
    </source>
</evidence>
<dbReference type="AlphaFoldDB" id="A0ABD5MHA0"/>
<sequence>MSERTISRRRFLKASSATIAAAAVPATAAAAESGWTVAETPVDGTLHDVEYTAAGAYAVGGGGVVIERAGGAWRKVLDGGPTGNGNNLYGADVTDDGSRLWFVGASGAIGEYDVESGTLADHSAPLDNTNNYNDVAVTGRAGEANVYVAGDSGKIYYSFENGESGTWEYVTPGSGSNVNAVDFYGERAGHLVDGNKSVFRTADGGVWNKAGIADANVNFYGVDADAPDDVWVSGGGGRIFHWNGSEWIPVDTGDAGLRDVEVEGGRGLTVGGGGKAYELSDGRWERTPTPTGANLKAVVRGDRDLAVGAGGIVIER</sequence>
<dbReference type="InterPro" id="IPR006311">
    <property type="entry name" value="TAT_signal"/>
</dbReference>
<dbReference type="NCBIfam" id="TIGR01409">
    <property type="entry name" value="TAT_signal_seq"/>
    <property type="match status" value="1"/>
</dbReference>
<reference evidence="1 2" key="1">
    <citation type="submission" date="2024-08" db="EMBL/GenBank/DDBJ databases">
        <title>Halobellus sp. MBLA0158 whole genome sequence.</title>
        <authorList>
            <person name="Hwang C.Y."/>
            <person name="Cho E.-S."/>
            <person name="Seo M.-J."/>
        </authorList>
    </citation>
    <scope>NUCLEOTIDE SEQUENCE [LARGE SCALE GENOMIC DNA]</scope>
    <source>
        <strain evidence="1 2">MBLA0158</strain>
    </source>
</reference>
<protein>
    <submittedName>
        <fullName evidence="1">WD40/YVTN/BNR-like repeat-containing protein</fullName>
    </submittedName>
</protein>
<proteinExistence type="predicted"/>
<dbReference type="InterPro" id="IPR011044">
    <property type="entry name" value="Quino_amine_DH_bsu"/>
</dbReference>
<evidence type="ECO:0000313" key="1">
    <source>
        <dbReference type="EMBL" id="MFA1611959.1"/>
    </source>
</evidence>
<accession>A0ABD5MHA0</accession>
<dbReference type="RefSeq" id="WP_372390441.1">
    <property type="nucleotide sequence ID" value="NZ_JBGNYA010000001.1"/>
</dbReference>
<name>A0ABD5MHA0_9EURY</name>
<comment type="caution">
    <text evidence="1">The sequence shown here is derived from an EMBL/GenBank/DDBJ whole genome shotgun (WGS) entry which is preliminary data.</text>
</comment>
<dbReference type="EMBL" id="JBGNYA010000001">
    <property type="protein sequence ID" value="MFA1611959.1"/>
    <property type="molecule type" value="Genomic_DNA"/>
</dbReference>
<dbReference type="InterPro" id="IPR019546">
    <property type="entry name" value="TAT_signal_bac_arc"/>
</dbReference>
<dbReference type="Pfam" id="PF10518">
    <property type="entry name" value="TAT_signal"/>
    <property type="match status" value="1"/>
</dbReference>
<keyword evidence="2" id="KW-1185">Reference proteome</keyword>
<dbReference type="Proteomes" id="UP001570511">
    <property type="component" value="Unassembled WGS sequence"/>
</dbReference>